<dbReference type="STRING" id="745411.B3C1_00455"/>
<keyword evidence="2" id="KW-1185">Reference proteome</keyword>
<dbReference type="Proteomes" id="UP000006755">
    <property type="component" value="Unassembled WGS sequence"/>
</dbReference>
<dbReference type="AlphaFoldDB" id="K2KKG0"/>
<dbReference type="EMBL" id="AMRI01000001">
    <property type="protein sequence ID" value="EKE77885.1"/>
    <property type="molecule type" value="Genomic_DNA"/>
</dbReference>
<gene>
    <name evidence="1" type="ORF">B3C1_00455</name>
</gene>
<evidence type="ECO:0000313" key="2">
    <source>
        <dbReference type="Proteomes" id="UP000006755"/>
    </source>
</evidence>
<comment type="caution">
    <text evidence="1">The sequence shown here is derived from an EMBL/GenBank/DDBJ whole genome shotgun (WGS) entry which is preliminary data.</text>
</comment>
<evidence type="ECO:0000313" key="1">
    <source>
        <dbReference type="EMBL" id="EKE77885.1"/>
    </source>
</evidence>
<name>K2KKG0_9GAMM</name>
<dbReference type="OrthoDB" id="5826322at2"/>
<organism evidence="1 2">
    <name type="scientific">Gallaecimonas xiamenensis 3-C-1</name>
    <dbReference type="NCBI Taxonomy" id="745411"/>
    <lineage>
        <taxon>Bacteria</taxon>
        <taxon>Pseudomonadati</taxon>
        <taxon>Pseudomonadota</taxon>
        <taxon>Gammaproteobacteria</taxon>
        <taxon>Enterobacterales</taxon>
        <taxon>Gallaecimonadaceae</taxon>
        <taxon>Gallaecimonas</taxon>
    </lineage>
</organism>
<accession>K2KKG0</accession>
<dbReference type="RefSeq" id="WP_008482165.1">
    <property type="nucleotide sequence ID" value="NZ_AMRI01000001.1"/>
</dbReference>
<sequence length="993" mass="113415">MSLRHNPVRYLEIEPGNLASLQASLSQFRTLLDNHQAFDSYYLAVQERQDRDDWSQALPLLACFDEWEIHYSFDMLLFAAALAHPELNDEVAATARAMVAYCRRVNDSAYLFADEDGEQQFAVFALYLLARQLPQYSYLLGHALVPYWDTNLDYPSCMLLYRLVQERGWTQDLIKAYLWCDNDRFRRAMYDGGEEHPTPLPSLASHLTHHPEALAAFQNSLVRRLRAVPLLAFSDREEYTDFPSLLMAFFYDLDSWGEQGWRNYDNDDLVARLDTQLLCGQSLAQHGSALLQRLRQEGQGPWVIISDSDRLDWHSQLAEEEDQAATPDRSWDYLRAFFASLPRGQALIDYVVRGGDNRFLGQYPPFDFRKLKRAQAPDLYEHLLFWVANDSPQELSCDIMAGNIGLVLMGAERLLATAKDQDIYWRLLDVFDALLAHPQWPASFYQDLAKQYDIDLSLSQSRHRSLPAQDKLAQALLAAREGLNLKAMQAIEAKLGGPLPAPELWPDSPKARAFAAYHLAKHQGEAALVAYLGQQLVKDWWATLSSAALPKPCCQALERYLQSGEAVEETAAALGQALAKEAPYSPSQPAYEWLEQDDLEPVLASLFWQLLAATPAAEAKRLFALLLALAPVFTLSRFVRQTQKTNPNGWFADASQAPDWYQPQDDFSPSQDEEACYAFLAQLSVPAHLLELLATFGHYQQALHPRNHEPCYWQKVLGRLDYYGQHPAAAEAWLGHLALAGEEVQAWFQMALHLRCGQPFPWPLFWTQLRRFVDFNLLPGLGGETLFGQLQGYLQGQLPLADALAAIKDQCLMEELALGRYNPHQVQLSDMLWLLPKDTGDRLAQLFLGLGVEGFCLFDSDWRSLLWLQLGCLDWRHYPSNKRYGRWEDNRIELDRYALEQLERQGAAPQQLLELALFQFDEFVCRSVLRRLDPKAETSWFTAMNSVSKQNLLKLIAKEPQGLKMLALLRQDSDLRIREKALPLTVKYRHLLK</sequence>
<protein>
    <submittedName>
        <fullName evidence="1">Uncharacterized protein</fullName>
    </submittedName>
</protein>
<proteinExistence type="predicted"/>
<reference evidence="1 2" key="1">
    <citation type="journal article" date="2012" name="J. Bacteriol.">
        <title>Genome Sequence of Gallaecimonas xiamenensis Type Strain 3-C-1.</title>
        <authorList>
            <person name="Lai Q."/>
            <person name="Wang L."/>
            <person name="Wang W."/>
            <person name="Shao Z."/>
        </authorList>
    </citation>
    <scope>NUCLEOTIDE SEQUENCE [LARGE SCALE GENOMIC DNA]</scope>
    <source>
        <strain evidence="1 2">3-C-1</strain>
    </source>
</reference>